<sequence>MDLGQPMCYAIGCACLGQAGVGGEGGHHVQRIQRVQVQVAALSWRGDGRFGGVGQGGGPIMSDRMPPTTKPINGRANGVGPGKRCRSLALFAIKEARKPLWNTAHNSPRSLLASGTAIANEPLANMEFSGKDLEDIQRVAGLLNLTVDELLQQSRLNSSKITVGSVSSSPQPSPQPRPRHIASQQRSPLFHHQESPALANQQHQSSFDPDLDLDLDLDLDTFDLGDPNLSGSGSDPSELALPGPPARPVTQDQGARVVLLNPHTTSYDCDEAAWGINPPPGHVFAFDDATMDSDAADDGSYVPLSDAKVDFDSVSEYTVREDQEYVLEDASADWSLVSASSESPLSKLPMSPPMGSIDKRYHRIAPKVPKHSAQTPSESSSHRVKKKRSPYEGSKRVDTHLTRQLHACVRCRMQRNRCIPDPDNPRGPCLTCQNRTVRMSRLPCLRYMVTDSTLFRTGLDYMPFYRTHPMVGPHYGDFHLERQWTDAPSKVLCLGQVGSMHIKIELREFVPPANTRDVDLKGRPMYAVPWAVADPDAVVEAITEYIDRSVTRYMAAYLDDTDPLVWNIFQAAYRASVFPLPNEMLKKTLRLWVACRFIESKWRCWSETGWADSELRAMNPQDPFYQGLDSPPPYIDYQFASIVMHRILAPLRKDVLRILQGTFNTHNPKDWFATFLTCFILLQNYEMQMLFQSQFARRREAQLFTPGFDWAAPRVRRMARLDAEQSQFMSQCRDVVVHKGNSPPRDIILTMGAETVLLGQQGQAWGDLAVKANCPPRYFPVSTEWPVEMEGDLAWGPASFTSEDDYTLVLTEDEILEVRSGLQHFNELGLYGNEVSPITFPLPTLGPKLRQISADVHRGRGFAVVRGLKPDEFSPEDNVLIFLGISCYVGVKRGRQDEEGNMLMHIRDAKLSKTPQQDRPTRYSSRASTFHTDTFCDILALQTRNNASSGGKNMLASSWTVYNTLTRTHPHLRELLAQPIWSFDSRGKLLPSSTRPLLYHHAGRVLLNFAREPLLGLDGVRRAAGLPAVDEAQRRALDVVEEIAKRNQIVLDARPGDVLFVNNHAVLHSREAFEDEAASPRYLVRMWLKNPELAWELPRGLQAGNRRIYEENELGEQWNVVDAPRVMFRLSERLSS</sequence>
<name>A0ACB7NYF6_9PEZI</name>
<organism evidence="1 2">
    <name type="scientific">Chaetomium tenue</name>
    <dbReference type="NCBI Taxonomy" id="1854479"/>
    <lineage>
        <taxon>Eukaryota</taxon>
        <taxon>Fungi</taxon>
        <taxon>Dikarya</taxon>
        <taxon>Ascomycota</taxon>
        <taxon>Pezizomycotina</taxon>
        <taxon>Sordariomycetes</taxon>
        <taxon>Sordariomycetidae</taxon>
        <taxon>Sordariales</taxon>
        <taxon>Chaetomiaceae</taxon>
        <taxon>Chaetomium</taxon>
    </lineage>
</organism>
<gene>
    <name evidence="1" type="ORF">F5144DRAFT_594936</name>
</gene>
<accession>A0ACB7NYF6</accession>
<dbReference type="Proteomes" id="UP000724584">
    <property type="component" value="Unassembled WGS sequence"/>
</dbReference>
<evidence type="ECO:0000313" key="1">
    <source>
        <dbReference type="EMBL" id="KAH6622612.1"/>
    </source>
</evidence>
<comment type="caution">
    <text evidence="1">The sequence shown here is derived from an EMBL/GenBank/DDBJ whole genome shotgun (WGS) entry which is preliminary data.</text>
</comment>
<proteinExistence type="predicted"/>
<dbReference type="EMBL" id="JAGIZQ010000006">
    <property type="protein sequence ID" value="KAH6622612.1"/>
    <property type="molecule type" value="Genomic_DNA"/>
</dbReference>
<protein>
    <submittedName>
        <fullName evidence="1">Uncharacterized protein</fullName>
    </submittedName>
</protein>
<keyword evidence="2" id="KW-1185">Reference proteome</keyword>
<evidence type="ECO:0000313" key="2">
    <source>
        <dbReference type="Proteomes" id="UP000724584"/>
    </source>
</evidence>
<reference evidence="1 2" key="1">
    <citation type="journal article" date="2021" name="Nat. Commun.">
        <title>Genetic determinants of endophytism in the Arabidopsis root mycobiome.</title>
        <authorList>
            <person name="Mesny F."/>
            <person name="Miyauchi S."/>
            <person name="Thiergart T."/>
            <person name="Pickel B."/>
            <person name="Atanasova L."/>
            <person name="Karlsson M."/>
            <person name="Huettel B."/>
            <person name="Barry K.W."/>
            <person name="Haridas S."/>
            <person name="Chen C."/>
            <person name="Bauer D."/>
            <person name="Andreopoulos W."/>
            <person name="Pangilinan J."/>
            <person name="LaButti K."/>
            <person name="Riley R."/>
            <person name="Lipzen A."/>
            <person name="Clum A."/>
            <person name="Drula E."/>
            <person name="Henrissat B."/>
            <person name="Kohler A."/>
            <person name="Grigoriev I.V."/>
            <person name="Martin F.M."/>
            <person name="Hacquard S."/>
        </authorList>
    </citation>
    <scope>NUCLEOTIDE SEQUENCE [LARGE SCALE GENOMIC DNA]</scope>
    <source>
        <strain evidence="1 2">MPI-SDFR-AT-0079</strain>
    </source>
</reference>